<evidence type="ECO:0000313" key="3">
    <source>
        <dbReference type="Proteomes" id="UP000002624"/>
    </source>
</evidence>
<organism evidence="2 3">
    <name type="scientific">Ajellomyces capsulatus (strain H143)</name>
    <name type="common">Darling's disease fungus</name>
    <name type="synonym">Histoplasma capsulatum</name>
    <dbReference type="NCBI Taxonomy" id="544712"/>
    <lineage>
        <taxon>Eukaryota</taxon>
        <taxon>Fungi</taxon>
        <taxon>Dikarya</taxon>
        <taxon>Ascomycota</taxon>
        <taxon>Pezizomycotina</taxon>
        <taxon>Eurotiomycetes</taxon>
        <taxon>Eurotiomycetidae</taxon>
        <taxon>Onygenales</taxon>
        <taxon>Ajellomycetaceae</taxon>
        <taxon>Histoplasma</taxon>
    </lineage>
</organism>
<gene>
    <name evidence="2" type="ORF">HCDG_09050</name>
</gene>
<dbReference type="eggNOG" id="KOG3745">
    <property type="taxonomic scope" value="Eukaryota"/>
</dbReference>
<evidence type="ECO:0000259" key="1">
    <source>
        <dbReference type="PROSITE" id="PS50181"/>
    </source>
</evidence>
<dbReference type="GO" id="GO:0006893">
    <property type="term" value="P:Golgi to plasma membrane transport"/>
    <property type="evidence" value="ECO:0007669"/>
    <property type="project" value="TreeGrafter"/>
</dbReference>
<dbReference type="InterPro" id="IPR009976">
    <property type="entry name" value="Sec10-like"/>
</dbReference>
<dbReference type="AlphaFoldDB" id="C6HS69"/>
<dbReference type="InterPro" id="IPR036047">
    <property type="entry name" value="F-box-like_dom_sf"/>
</dbReference>
<dbReference type="STRING" id="544712.C6HS69"/>
<dbReference type="VEuPathDB" id="FungiDB:HCDG_09050"/>
<feature type="domain" description="F-box" evidence="1">
    <location>
        <begin position="29"/>
        <end position="75"/>
    </location>
</feature>
<dbReference type="Pfam" id="PF07393">
    <property type="entry name" value="Sec10_HB"/>
    <property type="match status" value="1"/>
</dbReference>
<dbReference type="EMBL" id="GG692437">
    <property type="protein sequence ID" value="EER36887.1"/>
    <property type="molecule type" value="Genomic_DNA"/>
</dbReference>
<evidence type="ECO:0000313" key="2">
    <source>
        <dbReference type="EMBL" id="EER36887.1"/>
    </source>
</evidence>
<dbReference type="SMART" id="SM00256">
    <property type="entry name" value="FBOX"/>
    <property type="match status" value="1"/>
</dbReference>
<proteinExistence type="predicted"/>
<dbReference type="HOGENOM" id="CLU_003875_0_0_1"/>
<dbReference type="PROSITE" id="PS50181">
    <property type="entry name" value="FBOX"/>
    <property type="match status" value="1"/>
</dbReference>
<dbReference type="PANTHER" id="PTHR12100">
    <property type="entry name" value="SEC10"/>
    <property type="match status" value="1"/>
</dbReference>
<dbReference type="OrthoDB" id="5554140at2759"/>
<dbReference type="GO" id="GO:0006887">
    <property type="term" value="P:exocytosis"/>
    <property type="evidence" value="ECO:0007669"/>
    <property type="project" value="TreeGrafter"/>
</dbReference>
<dbReference type="GO" id="GO:0000145">
    <property type="term" value="C:exocyst"/>
    <property type="evidence" value="ECO:0007669"/>
    <property type="project" value="TreeGrafter"/>
</dbReference>
<reference evidence="3" key="1">
    <citation type="submission" date="2009-05" db="EMBL/GenBank/DDBJ databases">
        <title>The genome sequence of Ajellomyces capsulatus strain H143.</title>
        <authorList>
            <person name="Champion M."/>
            <person name="Cuomo C.A."/>
            <person name="Ma L.-J."/>
            <person name="Henn M.R."/>
            <person name="Sil A."/>
            <person name="Goldman B."/>
            <person name="Young S.K."/>
            <person name="Kodira C.D."/>
            <person name="Zeng Q."/>
            <person name="Koehrsen M."/>
            <person name="Alvarado L."/>
            <person name="Berlin A.M."/>
            <person name="Borenstein D."/>
            <person name="Chen Z."/>
            <person name="Engels R."/>
            <person name="Freedman E."/>
            <person name="Gellesch M."/>
            <person name="Goldberg J."/>
            <person name="Griggs A."/>
            <person name="Gujja S."/>
            <person name="Heiman D.I."/>
            <person name="Hepburn T.A."/>
            <person name="Howarth C."/>
            <person name="Jen D."/>
            <person name="Larson L."/>
            <person name="Lewis B."/>
            <person name="Mehta T."/>
            <person name="Park D."/>
            <person name="Pearson M."/>
            <person name="Roberts A."/>
            <person name="Saif S."/>
            <person name="Shea T.D."/>
            <person name="Shenoy N."/>
            <person name="Sisk P."/>
            <person name="Stolte C."/>
            <person name="Sykes S."/>
            <person name="Walk T."/>
            <person name="White J."/>
            <person name="Yandava C."/>
            <person name="Klein B."/>
            <person name="McEwen J.G."/>
            <person name="Puccia R."/>
            <person name="Goldman G.H."/>
            <person name="Felipe M.S."/>
            <person name="Nino-Vega G."/>
            <person name="San-Blas G."/>
            <person name="Taylor J.W."/>
            <person name="Mendoza L."/>
            <person name="Galagan J.E."/>
            <person name="Nusbaum C."/>
            <person name="Birren B.W."/>
        </authorList>
    </citation>
    <scope>NUCLEOTIDE SEQUENCE [LARGE SCALE GENOMIC DNA]</scope>
    <source>
        <strain evidence="3">H143</strain>
    </source>
</reference>
<dbReference type="Proteomes" id="UP000002624">
    <property type="component" value="Unassembled WGS sequence"/>
</dbReference>
<dbReference type="Gene3D" id="1.20.1280.50">
    <property type="match status" value="1"/>
</dbReference>
<name>C6HS69_AJECH</name>
<dbReference type="InterPro" id="IPR048627">
    <property type="entry name" value="Sec10_HB"/>
</dbReference>
<dbReference type="PANTHER" id="PTHR12100:SF1">
    <property type="entry name" value="RECYCLIN-1"/>
    <property type="match status" value="1"/>
</dbReference>
<protein>
    <submittedName>
        <fullName evidence="2">Secretion pathway protein Sls2/Rcy1</fullName>
    </submittedName>
</protein>
<dbReference type="OMA" id="REENVNI"/>
<sequence>MSGFAKAQVSGGRPPRKDILASLKMAQLEISKPALPVEILASILDYLSPTDLIRVARASRLMREMVYEDSRWVQRLKRIGCWDDLEARKLAEQSNPYLHGQLSMAVPTVHVQAPLSSTSLKENTAGGIAITNATNTRSSAFSGVEHITEPGSNKFIDPKAAAALSGLSRVRSIRGRAREENVNIHAELLSLSITILTKREARWHNKVEKDILTPYFTALFTDLRSRNVESYLRAVSGTFVQTLHFTQELRKPVQNSSDDFVEAANRIVKTIFEPCLDQYLTDELNHFRKHCEVVVSEWDRQLSEQAASTESFYMANVNRQADKKDFLTSFKKVLMAPVNILPNFSSMMSNDSKADNAEKDAQLHDPTYIPNPKFATPVSIPSTPSTLSNDLPTTELAAKAAILNSRLEGIRSLFSIEVALDLVHVAKVSLERAAQFLKLGGKSGNDAKLQCESIFVSLLHILGHRHVIAGFDKAVDHLSQYRPRYEEKHDGKGVEPLVTFLELVNVGDLILQMMDVFYEQELVAAKLTDRSDFLDPAVKEKKKFEQMLDERVAAGLNKGIDVLMDEVDYLLATKQPATDFNPEADPTRRNTSDVGPSEAAKAVVEVISSHTRMLVGSTDKSTLEVFNQEIGLRLFASLCKHLKMQRIAVEGSIKLISLLSTFFLSNSDMNHYFNLIKTMKNDQLLQYFIALRELSQVYLIDPSDSKEMATIIADGDRVSGHLSR</sequence>
<dbReference type="SUPFAM" id="SSF81383">
    <property type="entry name" value="F-box domain"/>
    <property type="match status" value="1"/>
</dbReference>
<accession>C6HS69</accession>
<dbReference type="Pfam" id="PF12937">
    <property type="entry name" value="F-box-like"/>
    <property type="match status" value="1"/>
</dbReference>
<dbReference type="InterPro" id="IPR001810">
    <property type="entry name" value="F-box_dom"/>
</dbReference>